<feature type="compositionally biased region" description="Basic and acidic residues" evidence="1">
    <location>
        <begin position="159"/>
        <end position="176"/>
    </location>
</feature>
<name>A0A0J6UNZ2_9HYPH</name>
<proteinExistence type="predicted"/>
<feature type="region of interest" description="Disordered" evidence="1">
    <location>
        <begin position="139"/>
        <end position="182"/>
    </location>
</feature>
<evidence type="ECO:0000313" key="2">
    <source>
        <dbReference type="EMBL" id="KMO27781.1"/>
    </source>
</evidence>
<gene>
    <name evidence="2" type="ORF">VP06_29845</name>
</gene>
<dbReference type="Proteomes" id="UP000035929">
    <property type="component" value="Unassembled WGS sequence"/>
</dbReference>
<dbReference type="EMBL" id="LABX01000289">
    <property type="protein sequence ID" value="KMO27781.1"/>
    <property type="molecule type" value="Genomic_DNA"/>
</dbReference>
<dbReference type="Gene3D" id="3.30.1360.200">
    <property type="match status" value="1"/>
</dbReference>
<dbReference type="AlphaFoldDB" id="A0A0J6UNZ2"/>
<protein>
    <submittedName>
        <fullName evidence="2">Uncharacterized protein</fullName>
    </submittedName>
</protein>
<comment type="caution">
    <text evidence="2">The sequence shown here is derived from an EMBL/GenBank/DDBJ whole genome shotgun (WGS) entry which is preliminary data.</text>
</comment>
<dbReference type="PATRIC" id="fig|270351.6.peg.4338"/>
<accession>A0A0J6UNZ2</accession>
<reference evidence="2 3" key="1">
    <citation type="submission" date="2015-03" db="EMBL/GenBank/DDBJ databases">
        <title>Genome sequencing of Methylobacterium aquaticum DSM16371 type strain.</title>
        <authorList>
            <person name="Chaudhry V."/>
            <person name="Patil P.B."/>
        </authorList>
    </citation>
    <scope>NUCLEOTIDE SEQUENCE [LARGE SCALE GENOMIC DNA]</scope>
    <source>
        <strain evidence="2 3">DSM 16371</strain>
    </source>
</reference>
<sequence length="182" mass="19357">MMIGAARITVGLTVVCRLWPMLALPSLAFAGSASDMLTLAISSAEAVVDERYRTRPQIVVRLDDAGRRGFGDFTARHVTQCAVFLVDGRAASVPSRILTPITGGYAVFYPVAADRAAQIAQLLSRHAATLAVEVAPCDVSAPTPPDDDRPSRAGNGAESRSRGGDDGRLTRNDSNRRPIQQP</sequence>
<evidence type="ECO:0000313" key="3">
    <source>
        <dbReference type="Proteomes" id="UP000035929"/>
    </source>
</evidence>
<evidence type="ECO:0000256" key="1">
    <source>
        <dbReference type="SAM" id="MobiDB-lite"/>
    </source>
</evidence>
<organism evidence="2 3">
    <name type="scientific">Methylobacterium aquaticum</name>
    <dbReference type="NCBI Taxonomy" id="270351"/>
    <lineage>
        <taxon>Bacteria</taxon>
        <taxon>Pseudomonadati</taxon>
        <taxon>Pseudomonadota</taxon>
        <taxon>Alphaproteobacteria</taxon>
        <taxon>Hyphomicrobiales</taxon>
        <taxon>Methylobacteriaceae</taxon>
        <taxon>Methylobacterium</taxon>
    </lineage>
</organism>